<dbReference type="RefSeq" id="WP_184710692.1">
    <property type="nucleotide sequence ID" value="NZ_JACHKZ010000028.1"/>
</dbReference>
<reference evidence="1 2" key="1">
    <citation type="submission" date="2020-08" db="EMBL/GenBank/DDBJ databases">
        <title>Functional genomics of gut bacteria from endangered species of beetles.</title>
        <authorList>
            <person name="Carlos-Shanley C."/>
        </authorList>
    </citation>
    <scope>NUCLEOTIDE SEQUENCE [LARGE SCALE GENOMIC DNA]</scope>
    <source>
        <strain evidence="1 2">S00124</strain>
    </source>
</reference>
<sequence length="113" mass="11990">MTTSKKNAAPVTAGAAHDQPGLLNAAGTLAQCADKLAFRAEDAIEHLRCAMQAYEGLEYMVSCAADHAMPQPEQLGAIIRASNEAVNTRLDTLEAALSELRAFLQATPEHGRV</sequence>
<proteinExistence type="predicted"/>
<comment type="caution">
    <text evidence="1">The sequence shown here is derived from an EMBL/GenBank/DDBJ whole genome shotgun (WGS) entry which is preliminary data.</text>
</comment>
<gene>
    <name evidence="1" type="ORF">HNP33_003498</name>
</gene>
<protein>
    <submittedName>
        <fullName evidence="1">Uncharacterized protein</fullName>
    </submittedName>
</protein>
<dbReference type="EMBL" id="JACHKZ010000028">
    <property type="protein sequence ID" value="MBB6579386.1"/>
    <property type="molecule type" value="Genomic_DNA"/>
</dbReference>
<evidence type="ECO:0000313" key="2">
    <source>
        <dbReference type="Proteomes" id="UP000562492"/>
    </source>
</evidence>
<keyword evidence="2" id="KW-1185">Reference proteome</keyword>
<dbReference type="Proteomes" id="UP000562492">
    <property type="component" value="Unassembled WGS sequence"/>
</dbReference>
<organism evidence="1 2">
    <name type="scientific">Comamonas odontotermitis</name>
    <dbReference type="NCBI Taxonomy" id="379895"/>
    <lineage>
        <taxon>Bacteria</taxon>
        <taxon>Pseudomonadati</taxon>
        <taxon>Pseudomonadota</taxon>
        <taxon>Betaproteobacteria</taxon>
        <taxon>Burkholderiales</taxon>
        <taxon>Comamonadaceae</taxon>
        <taxon>Comamonas</taxon>
    </lineage>
</organism>
<accession>A0ABR6RJM8</accession>
<evidence type="ECO:0000313" key="1">
    <source>
        <dbReference type="EMBL" id="MBB6579386.1"/>
    </source>
</evidence>
<name>A0ABR6RJM8_9BURK</name>